<dbReference type="Proteomes" id="UP000299102">
    <property type="component" value="Unassembled WGS sequence"/>
</dbReference>
<comment type="caution">
    <text evidence="1">The sequence shown here is derived from an EMBL/GenBank/DDBJ whole genome shotgun (WGS) entry which is preliminary data.</text>
</comment>
<keyword evidence="2" id="KW-1185">Reference proteome</keyword>
<proteinExistence type="predicted"/>
<evidence type="ECO:0000313" key="1">
    <source>
        <dbReference type="EMBL" id="GBP34101.1"/>
    </source>
</evidence>
<protein>
    <submittedName>
        <fullName evidence="1">Uncharacterized protein</fullName>
    </submittedName>
</protein>
<dbReference type="EMBL" id="BGZK01000284">
    <property type="protein sequence ID" value="GBP34101.1"/>
    <property type="molecule type" value="Genomic_DNA"/>
</dbReference>
<sequence>MSANDIDSYSYSGSNTHSCRMLEPPRMLKAVIGGSSRYRAFPISNNSTRSAKRYRFAPPLHFTHKTGKNSPRGKTNIADTGMKVFVPEKCAVLRAPASAERGCNRTR</sequence>
<accession>A0A4C1V5N6</accession>
<evidence type="ECO:0000313" key="2">
    <source>
        <dbReference type="Proteomes" id="UP000299102"/>
    </source>
</evidence>
<reference evidence="1 2" key="1">
    <citation type="journal article" date="2019" name="Commun. Biol.">
        <title>The bagworm genome reveals a unique fibroin gene that provides high tensile strength.</title>
        <authorList>
            <person name="Kono N."/>
            <person name="Nakamura H."/>
            <person name="Ohtoshi R."/>
            <person name="Tomita M."/>
            <person name="Numata K."/>
            <person name="Arakawa K."/>
        </authorList>
    </citation>
    <scope>NUCLEOTIDE SEQUENCE [LARGE SCALE GENOMIC DNA]</scope>
</reference>
<gene>
    <name evidence="1" type="ORF">EVAR_28235_1</name>
</gene>
<organism evidence="1 2">
    <name type="scientific">Eumeta variegata</name>
    <name type="common">Bagworm moth</name>
    <name type="synonym">Eumeta japonica</name>
    <dbReference type="NCBI Taxonomy" id="151549"/>
    <lineage>
        <taxon>Eukaryota</taxon>
        <taxon>Metazoa</taxon>
        <taxon>Ecdysozoa</taxon>
        <taxon>Arthropoda</taxon>
        <taxon>Hexapoda</taxon>
        <taxon>Insecta</taxon>
        <taxon>Pterygota</taxon>
        <taxon>Neoptera</taxon>
        <taxon>Endopterygota</taxon>
        <taxon>Lepidoptera</taxon>
        <taxon>Glossata</taxon>
        <taxon>Ditrysia</taxon>
        <taxon>Tineoidea</taxon>
        <taxon>Psychidae</taxon>
        <taxon>Oiketicinae</taxon>
        <taxon>Eumeta</taxon>
    </lineage>
</organism>
<dbReference type="AlphaFoldDB" id="A0A4C1V5N6"/>
<name>A0A4C1V5N6_EUMVA</name>